<dbReference type="Gene3D" id="2.140.10.30">
    <property type="entry name" value="Dipeptidylpeptidase IV, N-terminal domain"/>
    <property type="match status" value="1"/>
</dbReference>
<dbReference type="SUPFAM" id="SSF82171">
    <property type="entry name" value="DPP6 N-terminal domain-like"/>
    <property type="match status" value="1"/>
</dbReference>
<dbReference type="PANTHER" id="PTHR11731:SF193">
    <property type="entry name" value="DIPEPTIDYL PEPTIDASE 9"/>
    <property type="match status" value="1"/>
</dbReference>
<dbReference type="AlphaFoldDB" id="A0A5N1IJW7"/>
<dbReference type="EMBL" id="VTWT01000010">
    <property type="protein sequence ID" value="KAA9326065.1"/>
    <property type="molecule type" value="Genomic_DNA"/>
</dbReference>
<evidence type="ECO:0000259" key="3">
    <source>
        <dbReference type="Pfam" id="PF00930"/>
    </source>
</evidence>
<feature type="chain" id="PRO_5024874091" evidence="1">
    <location>
        <begin position="28"/>
        <end position="730"/>
    </location>
</feature>
<accession>A0A5N1IJW7</accession>
<dbReference type="InterPro" id="IPR002469">
    <property type="entry name" value="Peptidase_S9B_N"/>
</dbReference>
<dbReference type="PANTHER" id="PTHR11731">
    <property type="entry name" value="PROTEASE FAMILY S9B,C DIPEPTIDYL-PEPTIDASE IV-RELATED"/>
    <property type="match status" value="1"/>
</dbReference>
<feature type="domain" description="Peptidase S9 prolyl oligopeptidase catalytic" evidence="2">
    <location>
        <begin position="528"/>
        <end position="722"/>
    </location>
</feature>
<feature type="signal peptide" evidence="1">
    <location>
        <begin position="1"/>
        <end position="27"/>
    </location>
</feature>
<keyword evidence="1" id="KW-0732">Signal</keyword>
<dbReference type="InterPro" id="IPR029058">
    <property type="entry name" value="AB_hydrolase_fold"/>
</dbReference>
<sequence length="730" mass="81959">MLQAFQKRRLTALLLLLSAWLYVQPLAAQNKMLTMEDAHLNRALVPANLKQLGWIPNSDDYAYLKADDKKDKLVRGTAGKKKEDDILKLDDFSDALQKAGAEKQNGFPLIQWRDKNNFVVTVKGKLYNFDVKKKAASLVTSIADEAENGELDPTKQKIAYTKANNLYISQKGAPDVAVTNETMLNIVSGQTYHRSEFGITKGTFWSPSGNSLAFSRVDESMVSDYPILEINNTPATVRNIKYPMAGGKSHHATIGVYNLNSKQTVFLKTGEPLDQYLTNLTWSPDEKSIYLAVVNREQNHMKLNQYDVASGNFVKTLFEEKNEKYVEPEEGLFFLPKDAGKFLWLSERDGFNHLYLYDTNGNVIRQVTKGNWMVTDVLGFDKGGRVIYRSTAESPLERHVYAANVNSGAVERISQGSGTHNATLSANGSYILDNYSSSIVPRTIRIIGTDSKVKNTLLVAPNPLKDYALGETKLFPIKAEDGTDLYCRMITPPNFDKNKKYPAVVYIYGGPHAQLITESWLGGSNLWMQLMAQKGYVVFTVDTRGSAGRGFAFESAIHRQLGTLEMQDVITGTNHLKSQPFVDANRVGIHGWSFGGFMTTSLMTRTPDVFKVGVAGGPVIDWNLYEVMYTERYMDTPQENPEGYKTNTLYQYIPNLKGRLLMIHGTIDDVVVWQHSMTYTKKAVDAGKQIDYFMYPGHPHNVLGKDRVHLMNKVTQYFDDFLMNAAPTVN</sequence>
<dbReference type="InterPro" id="IPR050278">
    <property type="entry name" value="Serine_Prot_S9B/DPPIV"/>
</dbReference>
<evidence type="ECO:0000313" key="5">
    <source>
        <dbReference type="Proteomes" id="UP000326570"/>
    </source>
</evidence>
<dbReference type="GO" id="GO:0006508">
    <property type="term" value="P:proteolysis"/>
    <property type="evidence" value="ECO:0007669"/>
    <property type="project" value="InterPro"/>
</dbReference>
<evidence type="ECO:0000313" key="4">
    <source>
        <dbReference type="EMBL" id="KAA9326065.1"/>
    </source>
</evidence>
<dbReference type="GO" id="GO:0008239">
    <property type="term" value="F:dipeptidyl-peptidase activity"/>
    <property type="evidence" value="ECO:0007669"/>
    <property type="project" value="TreeGrafter"/>
</dbReference>
<dbReference type="Gene3D" id="3.40.50.1820">
    <property type="entry name" value="alpha/beta hydrolase"/>
    <property type="match status" value="1"/>
</dbReference>
<dbReference type="Pfam" id="PF00930">
    <property type="entry name" value="DPPIV_N"/>
    <property type="match status" value="1"/>
</dbReference>
<dbReference type="Proteomes" id="UP000326570">
    <property type="component" value="Unassembled WGS sequence"/>
</dbReference>
<name>A0A5N1IJW7_9BACT</name>
<comment type="caution">
    <text evidence="4">The sequence shown here is derived from an EMBL/GenBank/DDBJ whole genome shotgun (WGS) entry which is preliminary data.</text>
</comment>
<keyword evidence="5" id="KW-1185">Reference proteome</keyword>
<dbReference type="Pfam" id="PF00326">
    <property type="entry name" value="Peptidase_S9"/>
    <property type="match status" value="1"/>
</dbReference>
<protein>
    <submittedName>
        <fullName evidence="4">S9 family peptidase</fullName>
    </submittedName>
</protein>
<feature type="domain" description="Dipeptidylpeptidase IV N-terminal" evidence="3">
    <location>
        <begin position="107"/>
        <end position="441"/>
    </location>
</feature>
<dbReference type="InterPro" id="IPR001375">
    <property type="entry name" value="Peptidase_S9_cat"/>
</dbReference>
<reference evidence="4 5" key="1">
    <citation type="submission" date="2019-09" db="EMBL/GenBank/DDBJ databases">
        <title>Genome sequence of Adhaeribacter sp. M2.</title>
        <authorList>
            <person name="Srinivasan S."/>
        </authorList>
    </citation>
    <scope>NUCLEOTIDE SEQUENCE [LARGE SCALE GENOMIC DNA]</scope>
    <source>
        <strain evidence="4 5">M2</strain>
    </source>
</reference>
<evidence type="ECO:0000259" key="2">
    <source>
        <dbReference type="Pfam" id="PF00326"/>
    </source>
</evidence>
<proteinExistence type="predicted"/>
<evidence type="ECO:0000256" key="1">
    <source>
        <dbReference type="SAM" id="SignalP"/>
    </source>
</evidence>
<dbReference type="RefSeq" id="WP_150905171.1">
    <property type="nucleotide sequence ID" value="NZ_VTWT01000010.1"/>
</dbReference>
<dbReference type="SUPFAM" id="SSF53474">
    <property type="entry name" value="alpha/beta-Hydrolases"/>
    <property type="match status" value="1"/>
</dbReference>
<organism evidence="4 5">
    <name type="scientific">Adhaeribacter soli</name>
    <dbReference type="NCBI Taxonomy" id="2607655"/>
    <lineage>
        <taxon>Bacteria</taxon>
        <taxon>Pseudomonadati</taxon>
        <taxon>Bacteroidota</taxon>
        <taxon>Cytophagia</taxon>
        <taxon>Cytophagales</taxon>
        <taxon>Hymenobacteraceae</taxon>
        <taxon>Adhaeribacter</taxon>
    </lineage>
</organism>
<gene>
    <name evidence="4" type="ORF">F0P94_16765</name>
</gene>
<dbReference type="GO" id="GO:0008236">
    <property type="term" value="F:serine-type peptidase activity"/>
    <property type="evidence" value="ECO:0007669"/>
    <property type="project" value="InterPro"/>
</dbReference>